<accession>A0AAW1UZR6</accession>
<dbReference type="AlphaFoldDB" id="A0AAW1UZR6"/>
<dbReference type="EMBL" id="JARQZJ010000097">
    <property type="protein sequence ID" value="KAK9885967.1"/>
    <property type="molecule type" value="Genomic_DNA"/>
</dbReference>
<evidence type="ECO:0000313" key="2">
    <source>
        <dbReference type="Proteomes" id="UP001431783"/>
    </source>
</evidence>
<gene>
    <name evidence="1" type="ORF">WA026_013844</name>
</gene>
<reference evidence="1 2" key="1">
    <citation type="submission" date="2023-03" db="EMBL/GenBank/DDBJ databases">
        <title>Genome insight into feeding habits of ladybird beetles.</title>
        <authorList>
            <person name="Li H.-S."/>
            <person name="Huang Y.-H."/>
            <person name="Pang H."/>
        </authorList>
    </citation>
    <scope>NUCLEOTIDE SEQUENCE [LARGE SCALE GENOMIC DNA]</scope>
    <source>
        <strain evidence="1">SYSU_2023b</strain>
        <tissue evidence="1">Whole body</tissue>
    </source>
</reference>
<organism evidence="1 2">
    <name type="scientific">Henosepilachna vigintioctopunctata</name>
    <dbReference type="NCBI Taxonomy" id="420089"/>
    <lineage>
        <taxon>Eukaryota</taxon>
        <taxon>Metazoa</taxon>
        <taxon>Ecdysozoa</taxon>
        <taxon>Arthropoda</taxon>
        <taxon>Hexapoda</taxon>
        <taxon>Insecta</taxon>
        <taxon>Pterygota</taxon>
        <taxon>Neoptera</taxon>
        <taxon>Endopterygota</taxon>
        <taxon>Coleoptera</taxon>
        <taxon>Polyphaga</taxon>
        <taxon>Cucujiformia</taxon>
        <taxon>Coccinelloidea</taxon>
        <taxon>Coccinellidae</taxon>
        <taxon>Epilachninae</taxon>
        <taxon>Epilachnini</taxon>
        <taxon>Henosepilachna</taxon>
    </lineage>
</organism>
<comment type="caution">
    <text evidence="1">The sequence shown here is derived from an EMBL/GenBank/DDBJ whole genome shotgun (WGS) entry which is preliminary data.</text>
</comment>
<keyword evidence="2" id="KW-1185">Reference proteome</keyword>
<proteinExistence type="predicted"/>
<evidence type="ECO:0000313" key="1">
    <source>
        <dbReference type="EMBL" id="KAK9885967.1"/>
    </source>
</evidence>
<protein>
    <submittedName>
        <fullName evidence="1">Uncharacterized protein</fullName>
    </submittedName>
</protein>
<sequence>MAEIINLNNHSSTPELSIVEETIQNGNNSRINKEKQSQKVEEWQVKRNRRLLKFRRIRLGTCKVNENDTSTENKFTGQERRHGFL</sequence>
<name>A0AAW1UZR6_9CUCU</name>
<dbReference type="Proteomes" id="UP001431783">
    <property type="component" value="Unassembled WGS sequence"/>
</dbReference>